<evidence type="ECO:0000313" key="7">
    <source>
        <dbReference type="EMBL" id="RKU44011.1"/>
    </source>
</evidence>
<dbReference type="Gene3D" id="1.20.1250.20">
    <property type="entry name" value="MFS general substrate transporter like domains"/>
    <property type="match status" value="1"/>
</dbReference>
<evidence type="ECO:0008006" key="9">
    <source>
        <dbReference type="Google" id="ProtNLM"/>
    </source>
</evidence>
<keyword evidence="2" id="KW-0813">Transport</keyword>
<dbReference type="EMBL" id="QVQW01000036">
    <property type="protein sequence ID" value="RKU44011.1"/>
    <property type="molecule type" value="Genomic_DNA"/>
</dbReference>
<evidence type="ECO:0000256" key="3">
    <source>
        <dbReference type="ARBA" id="ARBA00022692"/>
    </source>
</evidence>
<keyword evidence="3" id="KW-0812">Transmembrane</keyword>
<accession>A0A420Y814</accession>
<keyword evidence="5" id="KW-0472">Membrane</keyword>
<dbReference type="InterPro" id="IPR036259">
    <property type="entry name" value="MFS_trans_sf"/>
</dbReference>
<reference evidence="7 8" key="1">
    <citation type="submission" date="2018-08" db="EMBL/GenBank/DDBJ databases">
        <title>Draft genome of the lignicolous fungus Coniochaeta pulveracea.</title>
        <authorList>
            <person name="Borstlap C.J."/>
            <person name="De Witt R.N."/>
            <person name="Botha A."/>
            <person name="Volschenk H."/>
        </authorList>
    </citation>
    <scope>NUCLEOTIDE SEQUENCE [LARGE SCALE GENOMIC DNA]</scope>
    <source>
        <strain evidence="7 8">CAB683</strain>
    </source>
</reference>
<evidence type="ECO:0000256" key="2">
    <source>
        <dbReference type="ARBA" id="ARBA00022448"/>
    </source>
</evidence>
<dbReference type="PANTHER" id="PTHR23501:SF3">
    <property type="entry name" value="MAJOR FACILITATOR SUPERFAMILY (MFS) PROFILE DOMAIN-CONTAINING PROTEIN"/>
    <property type="match status" value="1"/>
</dbReference>
<dbReference type="Proteomes" id="UP000275385">
    <property type="component" value="Unassembled WGS sequence"/>
</dbReference>
<comment type="caution">
    <text evidence="7">The sequence shown here is derived from an EMBL/GenBank/DDBJ whole genome shotgun (WGS) entry which is preliminary data.</text>
</comment>
<proteinExistence type="predicted"/>
<gene>
    <name evidence="7" type="ORF">DL546_007272</name>
</gene>
<sequence length="517" mass="56469">MALFPSRKGAAAAAHGNQHLESGPSSEKNRDVKAHDTEVVAPTGEAISQNYQLGVKRVEAAASVWSTWHLASAYAIIWLIYFVTSIQETVTRTMSPFVTSSFELHGLTPTVSVVSSIVGGVSKLPLAKILDTWGRPQGMSLSLCFWVLGFIMMAACKNVETYAAAQVFSTVGSQAWGQKRAVAAGLVPDVSHKAITLQSVKRYLLEIDLVGIILLAAGMALFLLPFNIYSYQSQGWRSPMIICMIVFGALLVAIFVLYEKFLAPVTFIPVRLLSDRTVFFAGVMLLLVFFNSGVWGSYFYSMLMVVWNQSVTTSTYISNIYRVGSCFAALVIGLFIRWSGRFRWVAMFYGLPLMILGVGLMIKFRQSYSDIGYVIMTQIFVAFAGGPLTVSGEIAMMAPSDHQHVAVIMAILDLFGSVGSALGSTVSAAIWTSVFPAALRKYLPATAPIETIYDSLVTQLSYPVGSPIRNGIMHAYGDAQRYMLITTVSLLGGALFCTFMWRDIKVKEIKQVVGNVV</sequence>
<dbReference type="PANTHER" id="PTHR23501">
    <property type="entry name" value="MAJOR FACILITATOR SUPERFAMILY"/>
    <property type="match status" value="1"/>
</dbReference>
<dbReference type="Pfam" id="PF06609">
    <property type="entry name" value="TRI12"/>
    <property type="match status" value="1"/>
</dbReference>
<feature type="region of interest" description="Disordered" evidence="6">
    <location>
        <begin position="1"/>
        <end position="32"/>
    </location>
</feature>
<dbReference type="GO" id="GO:0005886">
    <property type="term" value="C:plasma membrane"/>
    <property type="evidence" value="ECO:0007669"/>
    <property type="project" value="TreeGrafter"/>
</dbReference>
<organism evidence="7 8">
    <name type="scientific">Coniochaeta pulveracea</name>
    <dbReference type="NCBI Taxonomy" id="177199"/>
    <lineage>
        <taxon>Eukaryota</taxon>
        <taxon>Fungi</taxon>
        <taxon>Dikarya</taxon>
        <taxon>Ascomycota</taxon>
        <taxon>Pezizomycotina</taxon>
        <taxon>Sordariomycetes</taxon>
        <taxon>Sordariomycetidae</taxon>
        <taxon>Coniochaetales</taxon>
        <taxon>Coniochaetaceae</taxon>
        <taxon>Coniochaeta</taxon>
    </lineage>
</organism>
<name>A0A420Y814_9PEZI</name>
<keyword evidence="4" id="KW-1133">Transmembrane helix</keyword>
<dbReference type="SUPFAM" id="SSF103473">
    <property type="entry name" value="MFS general substrate transporter"/>
    <property type="match status" value="1"/>
</dbReference>
<evidence type="ECO:0000256" key="1">
    <source>
        <dbReference type="ARBA" id="ARBA00004141"/>
    </source>
</evidence>
<dbReference type="OrthoDB" id="4078873at2759"/>
<dbReference type="InterPro" id="IPR010573">
    <property type="entry name" value="MFS_Str1/Tri12-like"/>
</dbReference>
<keyword evidence="8" id="KW-1185">Reference proteome</keyword>
<protein>
    <recommendedName>
        <fullName evidence="9">Major facilitator superfamily (MFS) profile domain-containing protein</fullName>
    </recommendedName>
</protein>
<comment type="subcellular location">
    <subcellularLocation>
        <location evidence="1">Membrane</location>
        <topology evidence="1">Multi-pass membrane protein</topology>
    </subcellularLocation>
</comment>
<evidence type="ECO:0000256" key="4">
    <source>
        <dbReference type="ARBA" id="ARBA00022989"/>
    </source>
</evidence>
<evidence type="ECO:0000256" key="6">
    <source>
        <dbReference type="SAM" id="MobiDB-lite"/>
    </source>
</evidence>
<evidence type="ECO:0000256" key="5">
    <source>
        <dbReference type="ARBA" id="ARBA00023136"/>
    </source>
</evidence>
<dbReference type="GO" id="GO:0022857">
    <property type="term" value="F:transmembrane transporter activity"/>
    <property type="evidence" value="ECO:0007669"/>
    <property type="project" value="InterPro"/>
</dbReference>
<evidence type="ECO:0000313" key="8">
    <source>
        <dbReference type="Proteomes" id="UP000275385"/>
    </source>
</evidence>
<dbReference type="AlphaFoldDB" id="A0A420Y814"/>